<dbReference type="EMBL" id="JADGIK010000007">
    <property type="protein sequence ID" value="MBF0598005.1"/>
    <property type="molecule type" value="Genomic_DNA"/>
</dbReference>
<dbReference type="RefSeq" id="WP_194183545.1">
    <property type="nucleotide sequence ID" value="NZ_JADGIK010000007.1"/>
</dbReference>
<keyword evidence="4" id="KW-1185">Reference proteome</keyword>
<evidence type="ECO:0000256" key="2">
    <source>
        <dbReference type="SAM" id="Phobius"/>
    </source>
</evidence>
<evidence type="ECO:0000313" key="3">
    <source>
        <dbReference type="EMBL" id="MBF0598005.1"/>
    </source>
</evidence>
<reference evidence="3" key="1">
    <citation type="submission" date="2020-10" db="EMBL/GenBank/DDBJ databases">
        <authorList>
            <person name="Lu T."/>
            <person name="Wang Q."/>
            <person name="Han X."/>
        </authorList>
    </citation>
    <scope>NUCLEOTIDE SEQUENCE</scope>
    <source>
        <strain evidence="3">WQ 117</strain>
    </source>
</reference>
<evidence type="ECO:0000256" key="1">
    <source>
        <dbReference type="SAM" id="Coils"/>
    </source>
</evidence>
<keyword evidence="2" id="KW-0472">Membrane</keyword>
<feature type="transmembrane region" description="Helical" evidence="2">
    <location>
        <begin position="111"/>
        <end position="131"/>
    </location>
</feature>
<accession>A0A8J7FSA1</accession>
<feature type="coiled-coil region" evidence="1">
    <location>
        <begin position="24"/>
        <end position="85"/>
    </location>
</feature>
<sequence length="164" mass="19325">MSYKKQQPKLADTLDVFIDRVESIEKAIIKIDQLNKEIDLKNKSFYTEIDDKINHLRKVKIQLDLANLNEESTRINNELKNVCNDSSNQIKSSIKAFDLSLSKLTKYRVDYVIYFLTCLIGITICSIFFAGNQYAEKIKEREQKEHYMNFIKSNEDVLKIYNKR</sequence>
<dbReference type="AlphaFoldDB" id="A0A8J7FSA1"/>
<evidence type="ECO:0000313" key="4">
    <source>
        <dbReference type="Proteomes" id="UP000608754"/>
    </source>
</evidence>
<dbReference type="Proteomes" id="UP000608754">
    <property type="component" value="Unassembled WGS sequence"/>
</dbReference>
<comment type="caution">
    <text evidence="3">The sequence shown here is derived from an EMBL/GenBank/DDBJ whole genome shotgun (WGS) entry which is preliminary data.</text>
</comment>
<keyword evidence="1" id="KW-0175">Coiled coil</keyword>
<name>A0A8J7FSA1_9FLAO</name>
<proteinExistence type="predicted"/>
<gene>
    <name evidence="3" type="ORF">IM532_11225</name>
</gene>
<keyword evidence="2" id="KW-1133">Transmembrane helix</keyword>
<keyword evidence="2" id="KW-0812">Transmembrane</keyword>
<protein>
    <submittedName>
        <fullName evidence="3">Uncharacterized protein</fullName>
    </submittedName>
</protein>
<organism evidence="3 4">
    <name type="scientific">Faecalibacter rhinopitheci</name>
    <dbReference type="NCBI Taxonomy" id="2779678"/>
    <lineage>
        <taxon>Bacteria</taxon>
        <taxon>Pseudomonadati</taxon>
        <taxon>Bacteroidota</taxon>
        <taxon>Flavobacteriia</taxon>
        <taxon>Flavobacteriales</taxon>
        <taxon>Weeksellaceae</taxon>
        <taxon>Faecalibacter</taxon>
    </lineage>
</organism>